<dbReference type="AlphaFoldDB" id="A0A4D6NPI6"/>
<keyword evidence="3" id="KW-1185">Reference proteome</keyword>
<protein>
    <submittedName>
        <fullName evidence="2">Uncharacterized protein</fullName>
    </submittedName>
</protein>
<evidence type="ECO:0000256" key="1">
    <source>
        <dbReference type="SAM" id="MobiDB-lite"/>
    </source>
</evidence>
<sequence length="179" mass="19421">MMVGTLEEDQVVIPHIKADPVVGADSLPNNDLAESETLLDSSVEKSDCEPNKDLSNLETQPHTASETLTANDGAVALPNQHLGNSEEPVVDHSNNEASHNSQTVNSEVPPTNANSEVLFDCQLVSSEERAALDKKASQCSNQQVHSEALLNHNVVMRWLCLKQCKPTRGSCPRLSKAMR</sequence>
<evidence type="ECO:0000313" key="3">
    <source>
        <dbReference type="Proteomes" id="UP000501690"/>
    </source>
</evidence>
<proteinExistence type="predicted"/>
<accession>A0A4D6NPI6</accession>
<organism evidence="2 3">
    <name type="scientific">Vigna unguiculata</name>
    <name type="common">Cowpea</name>
    <dbReference type="NCBI Taxonomy" id="3917"/>
    <lineage>
        <taxon>Eukaryota</taxon>
        <taxon>Viridiplantae</taxon>
        <taxon>Streptophyta</taxon>
        <taxon>Embryophyta</taxon>
        <taxon>Tracheophyta</taxon>
        <taxon>Spermatophyta</taxon>
        <taxon>Magnoliopsida</taxon>
        <taxon>eudicotyledons</taxon>
        <taxon>Gunneridae</taxon>
        <taxon>Pentapetalae</taxon>
        <taxon>rosids</taxon>
        <taxon>fabids</taxon>
        <taxon>Fabales</taxon>
        <taxon>Fabaceae</taxon>
        <taxon>Papilionoideae</taxon>
        <taxon>50 kb inversion clade</taxon>
        <taxon>NPAAA clade</taxon>
        <taxon>indigoferoid/millettioid clade</taxon>
        <taxon>Phaseoleae</taxon>
        <taxon>Vigna</taxon>
    </lineage>
</organism>
<feature type="compositionally biased region" description="Basic and acidic residues" evidence="1">
    <location>
        <begin position="42"/>
        <end position="52"/>
    </location>
</feature>
<feature type="compositionally biased region" description="Polar residues" evidence="1">
    <location>
        <begin position="53"/>
        <end position="64"/>
    </location>
</feature>
<evidence type="ECO:0000313" key="2">
    <source>
        <dbReference type="EMBL" id="QCE14145.1"/>
    </source>
</evidence>
<feature type="region of interest" description="Disordered" evidence="1">
    <location>
        <begin position="77"/>
        <end position="110"/>
    </location>
</feature>
<feature type="region of interest" description="Disordered" evidence="1">
    <location>
        <begin position="39"/>
        <end position="64"/>
    </location>
</feature>
<dbReference type="EMBL" id="CP039355">
    <property type="protein sequence ID" value="QCE14145.1"/>
    <property type="molecule type" value="Genomic_DNA"/>
</dbReference>
<name>A0A4D6NPI6_VIGUN</name>
<gene>
    <name evidence="2" type="ORF">DEO72_LG11g1143</name>
</gene>
<dbReference type="Proteomes" id="UP000501690">
    <property type="component" value="Linkage Group LG11"/>
</dbReference>
<reference evidence="2 3" key="1">
    <citation type="submission" date="2019-04" db="EMBL/GenBank/DDBJ databases">
        <title>An improved genome assembly and genetic linkage map for asparagus bean, Vigna unguiculata ssp. sesquipedialis.</title>
        <authorList>
            <person name="Xia Q."/>
            <person name="Zhang R."/>
            <person name="Dong Y."/>
        </authorList>
    </citation>
    <scope>NUCLEOTIDE SEQUENCE [LARGE SCALE GENOMIC DNA]</scope>
    <source>
        <tissue evidence="2">Leaf</tissue>
    </source>
</reference>
<feature type="compositionally biased region" description="Polar residues" evidence="1">
    <location>
        <begin position="95"/>
        <end position="110"/>
    </location>
</feature>